<proteinExistence type="predicted"/>
<evidence type="ECO:0000313" key="3">
    <source>
        <dbReference type="Proteomes" id="UP000076837"/>
    </source>
</evidence>
<dbReference type="AlphaFoldDB" id="A0A163MJ80"/>
<sequence>MITPVIKREVSPEQPLAAIPSRRTRGAITSMHALLAPTRNGDCDTKSSVPLKPSPRSKPPVQVKTKMLSTELYRFAADLAALPAPATYRKGFSCNYKARGAGVADSPRAITPSVLSSLSSQAISAPPLPKQTVASIQTHPNHLVLAGHNSTRLTRILSHGFPLRTYSRHNAHTAAMEGFPFDQCNATGDVAEGDMSMFNTNMLFPGIPDMVTLTRNEYQTQQVYTQILQDSNFATQQKVDKQHVVISELADFNRHMHSTMHKLDARVAQLEHDNAYFRSIAASHAVPSLPVQAPSGTVNDGLPENNNRSPFSRLSQKQKLDNSSAKRPVADAFAAEGVTMPGRTKYRKKLQVNIPGKENGVPLGLGLPTPMPSALQPASSSAVAAAFLNTPRTPYTPGRIGPPDSYKRTTTSINKRDIHNLNRFIPPANVLLPMVPLTDTEVIVYFFNSLSKPMVSLRLYARGWGPASIVQALNDHREVEPPYLRNTCSVKCTTAIKSGKRQYGNEWEEEQRAVYAEADDCKATDLIRPDDDESVDYYIRALCANLKQHPDGENAGIFTACVKYCAEHNAPYTTSNVWQLAVDLQDGNVPQHPSSPNLSDVAPEPQNHEHIKEDDTDDEWSENGAPLSPSPLAKRKSNTTQSSGSIGFTAVNALRDLNSDADE</sequence>
<comment type="caution">
    <text evidence="2">The sequence shown here is derived from an EMBL/GenBank/DDBJ whole genome shotgun (WGS) entry which is preliminary data.</text>
</comment>
<feature type="region of interest" description="Disordered" evidence="1">
    <location>
        <begin position="288"/>
        <end position="327"/>
    </location>
</feature>
<keyword evidence="3" id="KW-1185">Reference proteome</keyword>
<name>A0A163MJ80_DIDRA</name>
<dbReference type="EMBL" id="JYNV01000003">
    <property type="protein sequence ID" value="KZM28766.1"/>
    <property type="molecule type" value="Genomic_DNA"/>
</dbReference>
<evidence type="ECO:0000313" key="2">
    <source>
        <dbReference type="EMBL" id="KZM28766.1"/>
    </source>
</evidence>
<feature type="region of interest" description="Disordered" evidence="1">
    <location>
        <begin position="586"/>
        <end position="647"/>
    </location>
</feature>
<organism evidence="2 3">
    <name type="scientific">Didymella rabiei</name>
    <name type="common">Chickpea ascochyta blight fungus</name>
    <name type="synonym">Mycosphaerella rabiei</name>
    <dbReference type="NCBI Taxonomy" id="5454"/>
    <lineage>
        <taxon>Eukaryota</taxon>
        <taxon>Fungi</taxon>
        <taxon>Dikarya</taxon>
        <taxon>Ascomycota</taxon>
        <taxon>Pezizomycotina</taxon>
        <taxon>Dothideomycetes</taxon>
        <taxon>Pleosporomycetidae</taxon>
        <taxon>Pleosporales</taxon>
        <taxon>Pleosporineae</taxon>
        <taxon>Didymellaceae</taxon>
        <taxon>Ascochyta</taxon>
    </lineage>
</organism>
<gene>
    <name evidence="2" type="ORF">ST47_g94</name>
</gene>
<feature type="region of interest" description="Disordered" evidence="1">
    <location>
        <begin position="37"/>
        <end position="61"/>
    </location>
</feature>
<reference evidence="2 3" key="1">
    <citation type="journal article" date="2016" name="Sci. Rep.">
        <title>Draft genome sequencing and secretome analysis of fungal phytopathogen Ascochyta rabiei provides insight into the necrotrophic effector repertoire.</title>
        <authorList>
            <person name="Verma S."/>
            <person name="Gazara R.K."/>
            <person name="Nizam S."/>
            <person name="Parween S."/>
            <person name="Chattopadhyay D."/>
            <person name="Verma P.K."/>
        </authorList>
    </citation>
    <scope>NUCLEOTIDE SEQUENCE [LARGE SCALE GENOMIC DNA]</scope>
    <source>
        <strain evidence="2 3">ArDII</strain>
    </source>
</reference>
<feature type="compositionally biased region" description="Polar residues" evidence="1">
    <location>
        <begin position="294"/>
        <end position="325"/>
    </location>
</feature>
<evidence type="ECO:0000256" key="1">
    <source>
        <dbReference type="SAM" id="MobiDB-lite"/>
    </source>
</evidence>
<accession>A0A163MJ80</accession>
<protein>
    <submittedName>
        <fullName evidence="2">Uncharacterized protein</fullName>
    </submittedName>
</protein>
<dbReference type="Proteomes" id="UP000076837">
    <property type="component" value="Unassembled WGS sequence"/>
</dbReference>